<dbReference type="Pfam" id="PF12937">
    <property type="entry name" value="F-box-like"/>
    <property type="match status" value="1"/>
</dbReference>
<evidence type="ECO:0000259" key="2">
    <source>
        <dbReference type="PROSITE" id="PS50181"/>
    </source>
</evidence>
<comment type="caution">
    <text evidence="3">The sequence shown here is derived from an EMBL/GenBank/DDBJ whole genome shotgun (WGS) entry which is preliminary data.</text>
</comment>
<protein>
    <recommendedName>
        <fullName evidence="2">F-box domain-containing protein</fullName>
    </recommendedName>
</protein>
<organism evidence="3 4">
    <name type="scientific">Paramarasmius palmivorus</name>
    <dbReference type="NCBI Taxonomy" id="297713"/>
    <lineage>
        <taxon>Eukaryota</taxon>
        <taxon>Fungi</taxon>
        <taxon>Dikarya</taxon>
        <taxon>Basidiomycota</taxon>
        <taxon>Agaricomycotina</taxon>
        <taxon>Agaricomycetes</taxon>
        <taxon>Agaricomycetidae</taxon>
        <taxon>Agaricales</taxon>
        <taxon>Marasmiineae</taxon>
        <taxon>Marasmiaceae</taxon>
        <taxon>Paramarasmius</taxon>
    </lineage>
</organism>
<dbReference type="CDD" id="cd09917">
    <property type="entry name" value="F-box_SF"/>
    <property type="match status" value="1"/>
</dbReference>
<sequence>MLRRSSRLQNSHAAVELTVELTLAERSPRPLKRARITPTPEPVPAPRRRKAGLLEKFTKEVPLDVCLEVFKCLHPRDLLSLARTSKILRSILMSKSSKLIWRSARENVPDLPPIPPDLNEPQFACMLPVTTWHGAPGYGVATSAYLPRMCVYDWFTAHTLIQNQFLFVESGAAARRVVKGSEEYDGDVSAQWDTILPQSYGPSRPFSLSSSSMFFHLGKYGIGYSPAMIQRYFQEYLQVKDDPEECPKWQTNKRKETTASYMVQLQHFCPTVAYIAFSTRIYVEDGTPKLLRTVDKNYKAPEKKGNKIKRLKVLGWDDRYFDAEFLRLPLVRQPKVLTDRIWTNIMPSLVQFLEKKKTANLEHEKKLALAERLRLLGRVYHSFCLKSAEVLPPIGDVMLHFKSEPIHRLLWDARWDKELTETEGSEVLGAVLPQIASSWLQEKERALLALMPLGSTIAQLRSITTIFKCRACSEPLWVPRVYAHRCLTEADYLYPLPQPPFRYEENWDTLDFNPFKMLGWRPWSVQHISFCETGSKYAESIREITGLDKPEDLDRLDPLIECLDCAHGERRLFMRWTNAIAHGSENHRFSVTSYDEHIKRRVLREQGPHPRVHPYQRTLRCKMCTSPGLRTIHQDIRLHLKWIHDIEEVHQTSDHWFSDIRTPFSFLYPPDFWYSPS</sequence>
<proteinExistence type="predicted"/>
<dbReference type="Proteomes" id="UP001383192">
    <property type="component" value="Unassembled WGS sequence"/>
</dbReference>
<dbReference type="PROSITE" id="PS50181">
    <property type="entry name" value="FBOX"/>
    <property type="match status" value="1"/>
</dbReference>
<accession>A0AAW0BW43</accession>
<evidence type="ECO:0000313" key="4">
    <source>
        <dbReference type="Proteomes" id="UP001383192"/>
    </source>
</evidence>
<dbReference type="InterPro" id="IPR001810">
    <property type="entry name" value="F-box_dom"/>
</dbReference>
<reference evidence="3 4" key="1">
    <citation type="submission" date="2024-01" db="EMBL/GenBank/DDBJ databases">
        <title>A draft genome for a cacao thread blight-causing isolate of Paramarasmius palmivorus.</title>
        <authorList>
            <person name="Baruah I.K."/>
            <person name="Bukari Y."/>
            <person name="Amoako-Attah I."/>
            <person name="Meinhardt L.W."/>
            <person name="Bailey B.A."/>
            <person name="Cohen S.P."/>
        </authorList>
    </citation>
    <scope>NUCLEOTIDE SEQUENCE [LARGE SCALE GENOMIC DNA]</scope>
    <source>
        <strain evidence="3 4">GH-12</strain>
    </source>
</reference>
<gene>
    <name evidence="3" type="ORF">VNI00_013988</name>
</gene>
<dbReference type="EMBL" id="JAYKXP010000074">
    <property type="protein sequence ID" value="KAK7030878.1"/>
    <property type="molecule type" value="Genomic_DNA"/>
</dbReference>
<dbReference type="SUPFAM" id="SSF81383">
    <property type="entry name" value="F-box domain"/>
    <property type="match status" value="1"/>
</dbReference>
<dbReference type="AlphaFoldDB" id="A0AAW0BW43"/>
<name>A0AAW0BW43_9AGAR</name>
<feature type="region of interest" description="Disordered" evidence="1">
    <location>
        <begin position="30"/>
        <end position="49"/>
    </location>
</feature>
<keyword evidence="4" id="KW-1185">Reference proteome</keyword>
<feature type="domain" description="F-box" evidence="2">
    <location>
        <begin position="55"/>
        <end position="104"/>
    </location>
</feature>
<evidence type="ECO:0000313" key="3">
    <source>
        <dbReference type="EMBL" id="KAK7030878.1"/>
    </source>
</evidence>
<evidence type="ECO:0000256" key="1">
    <source>
        <dbReference type="SAM" id="MobiDB-lite"/>
    </source>
</evidence>
<dbReference type="InterPro" id="IPR036047">
    <property type="entry name" value="F-box-like_dom_sf"/>
</dbReference>